<keyword evidence="1" id="KW-0732">Signal</keyword>
<protein>
    <recommendedName>
        <fullName evidence="4">DUF5666 domain-containing protein</fullName>
    </recommendedName>
</protein>
<proteinExistence type="predicted"/>
<dbReference type="EMBL" id="JACHEB010000013">
    <property type="protein sequence ID" value="MBB5331075.1"/>
    <property type="molecule type" value="Genomic_DNA"/>
</dbReference>
<sequence>MNKTQRLFIAAAMTVSLIAMAEEPGSNIKVTGWVIDSACAYTKGLSKPISAGCAKGCAKNGSPLVILQDDGTIYLPIDSATPSASQNAKLLPYAGEHVTVTGKDYARNGSHGLVIDTITR</sequence>
<name>A0A9X0U6H1_9BACT</name>
<dbReference type="Proteomes" id="UP000535182">
    <property type="component" value="Unassembled WGS sequence"/>
</dbReference>
<keyword evidence="3" id="KW-1185">Reference proteome</keyword>
<gene>
    <name evidence="2" type="ORF">HDF14_004713</name>
</gene>
<reference evidence="2 3" key="1">
    <citation type="submission" date="2020-08" db="EMBL/GenBank/DDBJ databases">
        <title>Genomic Encyclopedia of Type Strains, Phase IV (KMG-V): Genome sequencing to study the core and pangenomes of soil and plant-associated prokaryotes.</title>
        <authorList>
            <person name="Whitman W."/>
        </authorList>
    </citation>
    <scope>NUCLEOTIDE SEQUENCE [LARGE SCALE GENOMIC DNA]</scope>
    <source>
        <strain evidence="2 3">X5P2</strain>
    </source>
</reference>
<evidence type="ECO:0000256" key="1">
    <source>
        <dbReference type="SAM" id="SignalP"/>
    </source>
</evidence>
<feature type="signal peptide" evidence="1">
    <location>
        <begin position="1"/>
        <end position="21"/>
    </location>
</feature>
<accession>A0A9X0U6H1</accession>
<dbReference type="RefSeq" id="WP_183980960.1">
    <property type="nucleotide sequence ID" value="NZ_JACHEB010000013.1"/>
</dbReference>
<dbReference type="AlphaFoldDB" id="A0A9X0U6H1"/>
<comment type="caution">
    <text evidence="2">The sequence shown here is derived from an EMBL/GenBank/DDBJ whole genome shotgun (WGS) entry which is preliminary data.</text>
</comment>
<organism evidence="2 3">
    <name type="scientific">Tunturiibacter gelidiferens</name>
    <dbReference type="NCBI Taxonomy" id="3069689"/>
    <lineage>
        <taxon>Bacteria</taxon>
        <taxon>Pseudomonadati</taxon>
        <taxon>Acidobacteriota</taxon>
        <taxon>Terriglobia</taxon>
        <taxon>Terriglobales</taxon>
        <taxon>Acidobacteriaceae</taxon>
        <taxon>Tunturiibacter</taxon>
    </lineage>
</organism>
<evidence type="ECO:0000313" key="3">
    <source>
        <dbReference type="Proteomes" id="UP000535182"/>
    </source>
</evidence>
<evidence type="ECO:0000313" key="2">
    <source>
        <dbReference type="EMBL" id="MBB5331075.1"/>
    </source>
</evidence>
<evidence type="ECO:0008006" key="4">
    <source>
        <dbReference type="Google" id="ProtNLM"/>
    </source>
</evidence>
<feature type="chain" id="PRO_5040807732" description="DUF5666 domain-containing protein" evidence="1">
    <location>
        <begin position="22"/>
        <end position="120"/>
    </location>
</feature>